<feature type="transmembrane region" description="Helical" evidence="2">
    <location>
        <begin position="186"/>
        <end position="205"/>
    </location>
</feature>
<dbReference type="Proteomes" id="UP000516437">
    <property type="component" value="Chromosome 2"/>
</dbReference>
<feature type="transmembrane region" description="Helical" evidence="2">
    <location>
        <begin position="98"/>
        <end position="117"/>
    </location>
</feature>
<dbReference type="SUPFAM" id="SSF56784">
    <property type="entry name" value="HAD-like"/>
    <property type="match status" value="2"/>
</dbReference>
<dbReference type="Gene3D" id="3.40.50.1000">
    <property type="entry name" value="HAD superfamily/HAD-like"/>
    <property type="match status" value="2"/>
</dbReference>
<dbReference type="InterPro" id="IPR036412">
    <property type="entry name" value="HAD-like_sf"/>
</dbReference>
<dbReference type="Pfam" id="PF08282">
    <property type="entry name" value="Hydrolase_3"/>
    <property type="match status" value="2"/>
</dbReference>
<keyword evidence="1" id="KW-0460">Magnesium</keyword>
<dbReference type="InterPro" id="IPR001757">
    <property type="entry name" value="P_typ_ATPase"/>
</dbReference>
<sequence>MKVKGKREQVAMTLSLPTLFRLTSNVYRLYRQVEPSHKRMLVEALQHQNEVVAMTGDGVNDAPALKKTDIGIAMGSGTAVAKAVEKEDVDDEYKEGDFSLSLIILMHLNILLFSYLYKNLVEPSHKRMLVEALQHQNEVVAMTGDGVNDAPALKKTDIGIAMGSGTAVAKAVEKEDVDDEYKEGDFSLSLIILMHLNILLFSYLYKNL</sequence>
<evidence type="ECO:0000313" key="4">
    <source>
        <dbReference type="Proteomes" id="UP000516437"/>
    </source>
</evidence>
<dbReference type="GO" id="GO:0016887">
    <property type="term" value="F:ATP hydrolysis activity"/>
    <property type="evidence" value="ECO:0007669"/>
    <property type="project" value="InterPro"/>
</dbReference>
<evidence type="ECO:0000256" key="2">
    <source>
        <dbReference type="SAM" id="Phobius"/>
    </source>
</evidence>
<dbReference type="InterPro" id="IPR023214">
    <property type="entry name" value="HAD_sf"/>
</dbReference>
<dbReference type="PRINTS" id="PR00120">
    <property type="entry name" value="HATPASE"/>
</dbReference>
<dbReference type="OrthoDB" id="3352408at2759"/>
<accession>A0A6A1WIQ6</accession>
<comment type="caution">
    <text evidence="3">The sequence shown here is derived from an EMBL/GenBank/DDBJ whole genome shotgun (WGS) entry which is preliminary data.</text>
</comment>
<keyword evidence="4" id="KW-1185">Reference proteome</keyword>
<keyword evidence="2" id="KW-1133">Transmembrane helix</keyword>
<keyword evidence="2" id="KW-0472">Membrane</keyword>
<dbReference type="PRINTS" id="PR00119">
    <property type="entry name" value="CATATPASE"/>
</dbReference>
<dbReference type="GO" id="GO:0005524">
    <property type="term" value="F:ATP binding"/>
    <property type="evidence" value="ECO:0007669"/>
    <property type="project" value="InterPro"/>
</dbReference>
<dbReference type="NCBIfam" id="TIGR01494">
    <property type="entry name" value="ATPase_P-type"/>
    <property type="match status" value="1"/>
</dbReference>
<keyword evidence="2" id="KW-0812">Transmembrane</keyword>
<organism evidence="3 4">
    <name type="scientific">Morella rubra</name>
    <name type="common">Chinese bayberry</name>
    <dbReference type="NCBI Taxonomy" id="262757"/>
    <lineage>
        <taxon>Eukaryota</taxon>
        <taxon>Viridiplantae</taxon>
        <taxon>Streptophyta</taxon>
        <taxon>Embryophyta</taxon>
        <taxon>Tracheophyta</taxon>
        <taxon>Spermatophyta</taxon>
        <taxon>Magnoliopsida</taxon>
        <taxon>eudicotyledons</taxon>
        <taxon>Gunneridae</taxon>
        <taxon>Pentapetalae</taxon>
        <taxon>rosids</taxon>
        <taxon>fabids</taxon>
        <taxon>Fagales</taxon>
        <taxon>Myricaceae</taxon>
        <taxon>Morella</taxon>
    </lineage>
</organism>
<proteinExistence type="predicted"/>
<dbReference type="EMBL" id="RXIC02000020">
    <property type="protein sequence ID" value="KAB1223747.1"/>
    <property type="molecule type" value="Genomic_DNA"/>
</dbReference>
<evidence type="ECO:0000256" key="1">
    <source>
        <dbReference type="ARBA" id="ARBA00022842"/>
    </source>
</evidence>
<dbReference type="GO" id="GO:0016020">
    <property type="term" value="C:membrane"/>
    <property type="evidence" value="ECO:0007669"/>
    <property type="project" value="InterPro"/>
</dbReference>
<name>A0A6A1WIQ6_9ROSI</name>
<protein>
    <submittedName>
        <fullName evidence="3">Calcium-transporting ATPase 3, endoplasmic reticulum-type</fullName>
    </submittedName>
</protein>
<reference evidence="3 4" key="1">
    <citation type="journal article" date="2019" name="Plant Biotechnol. J.">
        <title>The red bayberry genome and genetic basis of sex determination.</title>
        <authorList>
            <person name="Jia H.M."/>
            <person name="Jia H.J."/>
            <person name="Cai Q.L."/>
            <person name="Wang Y."/>
            <person name="Zhao H.B."/>
            <person name="Yang W.F."/>
            <person name="Wang G.Y."/>
            <person name="Li Y.H."/>
            <person name="Zhan D.L."/>
            <person name="Shen Y.T."/>
            <person name="Niu Q.F."/>
            <person name="Chang L."/>
            <person name="Qiu J."/>
            <person name="Zhao L."/>
            <person name="Xie H.B."/>
            <person name="Fu W.Y."/>
            <person name="Jin J."/>
            <person name="Li X.W."/>
            <person name="Jiao Y."/>
            <person name="Zhou C.C."/>
            <person name="Tu T."/>
            <person name="Chai C.Y."/>
            <person name="Gao J.L."/>
            <person name="Fan L.J."/>
            <person name="van de Weg E."/>
            <person name="Wang J.Y."/>
            <person name="Gao Z.S."/>
        </authorList>
    </citation>
    <scope>NUCLEOTIDE SEQUENCE [LARGE SCALE GENOMIC DNA]</scope>
    <source>
        <tissue evidence="3">Leaves</tissue>
    </source>
</reference>
<gene>
    <name evidence="3" type="ORF">CJ030_MR2G016668</name>
</gene>
<evidence type="ECO:0000313" key="3">
    <source>
        <dbReference type="EMBL" id="KAB1223747.1"/>
    </source>
</evidence>
<dbReference type="PANTHER" id="PTHR42861">
    <property type="entry name" value="CALCIUM-TRANSPORTING ATPASE"/>
    <property type="match status" value="1"/>
</dbReference>
<dbReference type="AlphaFoldDB" id="A0A6A1WIQ6"/>